<dbReference type="InterPro" id="IPR046500">
    <property type="entry name" value="DUF6678"/>
</dbReference>
<organism evidence="1 2">
    <name type="scientific">Acinetobacter guillouiae NIPH 991</name>
    <dbReference type="NCBI Taxonomy" id="1217656"/>
    <lineage>
        <taxon>Bacteria</taxon>
        <taxon>Pseudomonadati</taxon>
        <taxon>Pseudomonadota</taxon>
        <taxon>Gammaproteobacteria</taxon>
        <taxon>Moraxellales</taxon>
        <taxon>Moraxellaceae</taxon>
        <taxon>Acinetobacter</taxon>
    </lineage>
</organism>
<evidence type="ECO:0000313" key="1">
    <source>
        <dbReference type="EMBL" id="ENV16071.1"/>
    </source>
</evidence>
<dbReference type="AlphaFoldDB" id="N8WVV0"/>
<protein>
    <submittedName>
        <fullName evidence="1">Uncharacterized protein</fullName>
    </submittedName>
</protein>
<keyword evidence="2" id="KW-1185">Reference proteome</keyword>
<evidence type="ECO:0000313" key="2">
    <source>
        <dbReference type="Proteomes" id="UP000013148"/>
    </source>
</evidence>
<dbReference type="eggNOG" id="ENOG50334PY">
    <property type="taxonomic scope" value="Bacteria"/>
</dbReference>
<name>N8WVV0_ACIGI</name>
<gene>
    <name evidence="1" type="ORF">F964_03006</name>
</gene>
<dbReference type="Proteomes" id="UP000013148">
    <property type="component" value="Unassembled WGS sequence"/>
</dbReference>
<dbReference type="PATRIC" id="fig|1217656.3.peg.2950"/>
<proteinExistence type="predicted"/>
<reference evidence="1 2" key="1">
    <citation type="submission" date="2013-02" db="EMBL/GenBank/DDBJ databases">
        <title>The Genome Sequence of Acinetobacter guillouiae NIPH 991.</title>
        <authorList>
            <consortium name="The Broad Institute Genome Sequencing Platform"/>
            <consortium name="The Broad Institute Genome Sequencing Center for Infectious Disease"/>
            <person name="Cerqueira G."/>
            <person name="Feldgarden M."/>
            <person name="Courvalin P."/>
            <person name="Perichon B."/>
            <person name="Grillot-Courvalin C."/>
            <person name="Clermont D."/>
            <person name="Rocha E."/>
            <person name="Yoon E.-J."/>
            <person name="Nemec A."/>
            <person name="Walker B."/>
            <person name="Young S.K."/>
            <person name="Zeng Q."/>
            <person name="Gargeya S."/>
            <person name="Fitzgerald M."/>
            <person name="Haas B."/>
            <person name="Abouelleil A."/>
            <person name="Alvarado L."/>
            <person name="Arachchi H.M."/>
            <person name="Berlin A.M."/>
            <person name="Chapman S.B."/>
            <person name="Dewar J."/>
            <person name="Goldberg J."/>
            <person name="Griggs A."/>
            <person name="Gujja S."/>
            <person name="Hansen M."/>
            <person name="Howarth C."/>
            <person name="Imamovic A."/>
            <person name="Larimer J."/>
            <person name="McCowan C."/>
            <person name="Murphy C."/>
            <person name="Neiman D."/>
            <person name="Pearson M."/>
            <person name="Priest M."/>
            <person name="Roberts A."/>
            <person name="Saif S."/>
            <person name="Shea T."/>
            <person name="Sisk P."/>
            <person name="Sykes S."/>
            <person name="Wortman J."/>
            <person name="Nusbaum C."/>
            <person name="Birren B."/>
        </authorList>
    </citation>
    <scope>NUCLEOTIDE SEQUENCE [LARGE SCALE GENOMIC DNA]</scope>
    <source>
        <strain evidence="1 2">NIPH 991</strain>
    </source>
</reference>
<comment type="caution">
    <text evidence="1">The sequence shown here is derived from an EMBL/GenBank/DDBJ whole genome shotgun (WGS) entry which is preliminary data.</text>
</comment>
<dbReference type="EMBL" id="APPJ01000012">
    <property type="protein sequence ID" value="ENV16071.1"/>
    <property type="molecule type" value="Genomic_DNA"/>
</dbReference>
<sequence>MGLQENYLEYRNHINTLKTDQGYIKYILKIQQVVHQRQLVSCMSDSKWLKLLHAMTDLDFPPAFIVKLVTENKDLQAEDQFVKKILWYLGDWHPFYHDAMPVFIAIEYLMVKPMLSKPRGRLISDLILDQTDQFRTLLQHLNIMFDEKNSCFKIYAYYSK</sequence>
<accession>N8WVV0</accession>
<dbReference type="Pfam" id="PF20383">
    <property type="entry name" value="DUF6678"/>
    <property type="match status" value="1"/>
</dbReference>
<dbReference type="HOGENOM" id="CLU_140150_0_0_6"/>